<evidence type="ECO:0000313" key="1">
    <source>
        <dbReference type="EMBL" id="OJT07558.1"/>
    </source>
</evidence>
<organism evidence="1 2">
    <name type="scientific">Trametes pubescens</name>
    <name type="common">White-rot fungus</name>
    <dbReference type="NCBI Taxonomy" id="154538"/>
    <lineage>
        <taxon>Eukaryota</taxon>
        <taxon>Fungi</taxon>
        <taxon>Dikarya</taxon>
        <taxon>Basidiomycota</taxon>
        <taxon>Agaricomycotina</taxon>
        <taxon>Agaricomycetes</taxon>
        <taxon>Polyporales</taxon>
        <taxon>Polyporaceae</taxon>
        <taxon>Trametes</taxon>
    </lineage>
</organism>
<evidence type="ECO:0000313" key="2">
    <source>
        <dbReference type="Proteomes" id="UP000184267"/>
    </source>
</evidence>
<proteinExistence type="predicted"/>
<protein>
    <submittedName>
        <fullName evidence="1">Uncharacterized protein</fullName>
    </submittedName>
</protein>
<keyword evidence="2" id="KW-1185">Reference proteome</keyword>
<name>A0A1M2VJ16_TRAPU</name>
<sequence>MESSLAISECRAPTAQIQHLATDLARKDYVRVSAAPAEAGTRRACSKPLPLFATLVPAGGAERLPGVAPVSVKHLCNGPNTTETMQHLGANLHGAH</sequence>
<accession>A0A1M2VJ16</accession>
<dbReference type="AlphaFoldDB" id="A0A1M2VJ16"/>
<reference evidence="1 2" key="1">
    <citation type="submission" date="2016-10" db="EMBL/GenBank/DDBJ databases">
        <title>Genome sequence of the basidiomycete white-rot fungus Trametes pubescens.</title>
        <authorList>
            <person name="Makela M.R."/>
            <person name="Granchi Z."/>
            <person name="Peng M."/>
            <person name="De Vries R.P."/>
            <person name="Grigoriev I."/>
            <person name="Riley R."/>
            <person name="Hilden K."/>
        </authorList>
    </citation>
    <scope>NUCLEOTIDE SEQUENCE [LARGE SCALE GENOMIC DNA]</scope>
    <source>
        <strain evidence="1 2">FBCC735</strain>
    </source>
</reference>
<comment type="caution">
    <text evidence="1">The sequence shown here is derived from an EMBL/GenBank/DDBJ whole genome shotgun (WGS) entry which is preliminary data.</text>
</comment>
<dbReference type="Proteomes" id="UP000184267">
    <property type="component" value="Unassembled WGS sequence"/>
</dbReference>
<gene>
    <name evidence="1" type="ORF">TRAPUB_1581</name>
</gene>
<dbReference type="EMBL" id="MNAD01001168">
    <property type="protein sequence ID" value="OJT07558.1"/>
    <property type="molecule type" value="Genomic_DNA"/>
</dbReference>